<dbReference type="AlphaFoldDB" id="A0AAV1HVD6"/>
<gene>
    <name evidence="6" type="ORF">CVIRNUC_001898</name>
</gene>
<dbReference type="Pfam" id="PF01103">
    <property type="entry name" value="Omp85"/>
    <property type="match status" value="1"/>
</dbReference>
<comment type="subcellular location">
    <subcellularLocation>
        <location evidence="3">Plastid</location>
        <location evidence="3">Chloroplast outer membrane</location>
    </subcellularLocation>
</comment>
<keyword evidence="1" id="KW-1002">Plastid outer membrane</keyword>
<evidence type="ECO:0000313" key="7">
    <source>
        <dbReference type="Proteomes" id="UP001314263"/>
    </source>
</evidence>
<dbReference type="PROSITE" id="PS51779">
    <property type="entry name" value="POTRA"/>
    <property type="match status" value="1"/>
</dbReference>
<name>A0AAV1HVD6_9CHLO</name>
<evidence type="ECO:0000313" key="6">
    <source>
        <dbReference type="EMBL" id="CAK0749281.1"/>
    </source>
</evidence>
<dbReference type="InterPro" id="IPR034746">
    <property type="entry name" value="POTRA"/>
</dbReference>
<evidence type="ECO:0000259" key="5">
    <source>
        <dbReference type="PROSITE" id="PS51779"/>
    </source>
</evidence>
<accession>A0AAV1HVD6</accession>
<evidence type="ECO:0000256" key="4">
    <source>
        <dbReference type="SAM" id="MobiDB-lite"/>
    </source>
</evidence>
<proteinExistence type="predicted"/>
<dbReference type="PANTHER" id="PTHR12815">
    <property type="entry name" value="SORTING AND ASSEMBLY MACHINERY SAMM50 PROTEIN FAMILY MEMBER"/>
    <property type="match status" value="1"/>
</dbReference>
<dbReference type="Gene3D" id="3.10.20.310">
    <property type="entry name" value="membrane protein fhac"/>
    <property type="match status" value="2"/>
</dbReference>
<dbReference type="InterPro" id="IPR039910">
    <property type="entry name" value="D15-like"/>
</dbReference>
<feature type="compositionally biased region" description="Polar residues" evidence="4">
    <location>
        <begin position="8"/>
        <end position="25"/>
    </location>
</feature>
<reference evidence="6 7" key="1">
    <citation type="submission" date="2023-10" db="EMBL/GenBank/DDBJ databases">
        <authorList>
            <person name="Maclean D."/>
            <person name="Macfadyen A."/>
        </authorList>
    </citation>
    <scope>NUCLEOTIDE SEQUENCE [LARGE SCALE GENOMIC DNA]</scope>
</reference>
<evidence type="ECO:0000256" key="3">
    <source>
        <dbReference type="ARBA" id="ARBA00024013"/>
    </source>
</evidence>
<keyword evidence="1" id="KW-0934">Plastid</keyword>
<protein>
    <recommendedName>
        <fullName evidence="5">POTRA domain-containing protein</fullName>
    </recommendedName>
</protein>
<dbReference type="Gene3D" id="2.40.160.50">
    <property type="entry name" value="membrane protein fhac: a member of the omp85/tpsb transporter family"/>
    <property type="match status" value="1"/>
</dbReference>
<feature type="compositionally biased region" description="Gly residues" evidence="4">
    <location>
        <begin position="102"/>
        <end position="123"/>
    </location>
</feature>
<feature type="compositionally biased region" description="Acidic residues" evidence="4">
    <location>
        <begin position="132"/>
        <end position="166"/>
    </location>
</feature>
<feature type="region of interest" description="Disordered" evidence="4">
    <location>
        <begin position="53"/>
        <end position="72"/>
    </location>
</feature>
<dbReference type="PANTHER" id="PTHR12815:SF42">
    <property type="entry name" value="BACTERIAL SURFACE ANTIGEN (D15) DOMAIN-CONTAINING PROTEIN"/>
    <property type="match status" value="1"/>
</dbReference>
<dbReference type="Proteomes" id="UP001314263">
    <property type="component" value="Unassembled WGS sequence"/>
</dbReference>
<evidence type="ECO:0000256" key="2">
    <source>
        <dbReference type="ARBA" id="ARBA00023136"/>
    </source>
</evidence>
<sequence>MKFVRSSPDYSSTTSLRNDRAASQSHLQWRLHAQATGHASTRAQRQNGLVPLMLSSDDQSSSSESFGEGRKGRRGWLQAGAGLSCAAVIAVNTVPLLAQSGGDGGSGNAKNGGGGGGGNGDGSGANNHIYDLAEDDGQGADGDDEEDDDEEYEDDDEEEESAEGEEGAAAADREVEGADEALLGGDDFDDDDEEYTDLSKGTFFCAEVKANGLPIGPGVPTEEELFAGLNCQPGFVCTRSELSQDLRALLQSGLFANVDARVQHKGKGKYALEFTFSENLWQPIKSFRVEPSAAGKKGRLLIPDAEVARVMTEVAPQEGPTGLLKLAGIKNVVEGWYQKRGFVFGYISHYEGMETGEIVARVVEGRVNKVGVVHVDDEGNPRKDAGEVASDVILRELPFKPGQLYNAEDGRKALRDVFALGLFDNVQIFPRPNQKDESKVDVDIMVKERPMKSADIEAEWQIAPGPSGRAAVASIVPGGTLTFEHRNIARKGRQASASITAPNFLAPGEDLGYKVEYRHPYFLSPRDPKRTALAVSIFNARKLSGVFTPGPNGEDVPPVFIDRAGAKIGLIEQLSRNSKASLSFVAEQVTARDDSGQVCPNATRQLPNGMLAPNGPPTTLSPKGVDRLGFLQGNLTRDATYFVNGSPVGARDIFVVEQGLGLGSGFPFFNRCTGSATRFLKLRDVPETSRSPPPVLVLHARAGTAVGDMASYDYFTLGGPFSVRGYNVGELAACRSFLETAAELRLPVFGKHVYGFYEFGTDLGSSKHVKGNPTEYYRRAGSGASMGAGVKLGAVRLEWATDQNAGTGNLFVRFGERF</sequence>
<organism evidence="6 7">
    <name type="scientific">Coccomyxa viridis</name>
    <dbReference type="NCBI Taxonomy" id="1274662"/>
    <lineage>
        <taxon>Eukaryota</taxon>
        <taxon>Viridiplantae</taxon>
        <taxon>Chlorophyta</taxon>
        <taxon>core chlorophytes</taxon>
        <taxon>Trebouxiophyceae</taxon>
        <taxon>Trebouxiophyceae incertae sedis</taxon>
        <taxon>Coccomyxaceae</taxon>
        <taxon>Coccomyxa</taxon>
    </lineage>
</organism>
<feature type="region of interest" description="Disordered" evidence="4">
    <location>
        <begin position="1"/>
        <end position="25"/>
    </location>
</feature>
<dbReference type="InterPro" id="IPR000184">
    <property type="entry name" value="Bac_surfAg_D15"/>
</dbReference>
<dbReference type="InterPro" id="IPR057354">
    <property type="entry name" value="POTRA1_3_Toc75"/>
</dbReference>
<dbReference type="Pfam" id="PF25282">
    <property type="entry name" value="POTRA1_3_Toc75"/>
    <property type="match status" value="1"/>
</dbReference>
<dbReference type="EMBL" id="CAUYUE010000003">
    <property type="protein sequence ID" value="CAK0749281.1"/>
    <property type="molecule type" value="Genomic_DNA"/>
</dbReference>
<keyword evidence="2" id="KW-0472">Membrane</keyword>
<comment type="caution">
    <text evidence="6">The sequence shown here is derived from an EMBL/GenBank/DDBJ whole genome shotgun (WGS) entry which is preliminary data.</text>
</comment>
<feature type="compositionally biased region" description="Low complexity" evidence="4">
    <location>
        <begin position="55"/>
        <end position="65"/>
    </location>
</feature>
<keyword evidence="7" id="KW-1185">Reference proteome</keyword>
<evidence type="ECO:0000256" key="1">
    <source>
        <dbReference type="ARBA" id="ARBA00022805"/>
    </source>
</evidence>
<dbReference type="GO" id="GO:0009707">
    <property type="term" value="C:chloroplast outer membrane"/>
    <property type="evidence" value="ECO:0007669"/>
    <property type="project" value="UniProtKB-SubCell"/>
</dbReference>
<feature type="region of interest" description="Disordered" evidence="4">
    <location>
        <begin position="102"/>
        <end position="175"/>
    </location>
</feature>
<feature type="domain" description="POTRA" evidence="5">
    <location>
        <begin position="368"/>
        <end position="449"/>
    </location>
</feature>